<evidence type="ECO:0000313" key="3">
    <source>
        <dbReference type="EMBL" id="TVM31834.1"/>
    </source>
</evidence>
<accession>A0A6P1ZDS9</accession>
<evidence type="ECO:0000313" key="4">
    <source>
        <dbReference type="Proteomes" id="UP000434052"/>
    </source>
</evidence>
<dbReference type="GO" id="GO:0051536">
    <property type="term" value="F:iron-sulfur cluster binding"/>
    <property type="evidence" value="ECO:0007669"/>
    <property type="project" value="UniProtKB-KW"/>
</dbReference>
<dbReference type="InterPro" id="IPR003149">
    <property type="entry name" value="Fe_hydrogenase_ssu"/>
</dbReference>
<dbReference type="GO" id="GO:0005506">
    <property type="term" value="F:iron ion binding"/>
    <property type="evidence" value="ECO:0007669"/>
    <property type="project" value="InterPro"/>
</dbReference>
<dbReference type="RefSeq" id="WP_144306520.1">
    <property type="nucleotide sequence ID" value="NZ_QMIF01000013.1"/>
</dbReference>
<dbReference type="GO" id="GO:0009055">
    <property type="term" value="F:electron transfer activity"/>
    <property type="evidence" value="ECO:0007669"/>
    <property type="project" value="InterPro"/>
</dbReference>
<dbReference type="InterPro" id="IPR008953">
    <property type="entry name" value="Fe_hydrogenase_HydB"/>
</dbReference>
<dbReference type="GO" id="GO:0042597">
    <property type="term" value="C:periplasmic space"/>
    <property type="evidence" value="ECO:0007669"/>
    <property type="project" value="InterPro"/>
</dbReference>
<name>A0A6P1ZDS9_9BACT</name>
<dbReference type="Pfam" id="PF02256">
    <property type="entry name" value="Fe_hyd_SSU"/>
    <property type="match status" value="1"/>
</dbReference>
<organism evidence="3 4">
    <name type="scientific">Oceanidesulfovibrio marinus</name>
    <dbReference type="NCBI Taxonomy" id="370038"/>
    <lineage>
        <taxon>Bacteria</taxon>
        <taxon>Pseudomonadati</taxon>
        <taxon>Thermodesulfobacteriota</taxon>
        <taxon>Desulfovibrionia</taxon>
        <taxon>Desulfovibrionales</taxon>
        <taxon>Desulfovibrionaceae</taxon>
        <taxon>Oceanidesulfovibrio</taxon>
    </lineage>
</organism>
<comment type="caution">
    <text evidence="3">The sequence shown here is derived from an EMBL/GenBank/DDBJ whole genome shotgun (WGS) entry which is preliminary data.</text>
</comment>
<dbReference type="AlphaFoldDB" id="A0A6P1ZDS9"/>
<dbReference type="InterPro" id="IPR006311">
    <property type="entry name" value="TAT_signal"/>
</dbReference>
<keyword evidence="1" id="KW-0479">Metal-binding</keyword>
<protein>
    <submittedName>
        <fullName evidence="3">Hydrogenase small subunit</fullName>
    </submittedName>
</protein>
<dbReference type="OrthoDB" id="5460598at2"/>
<proteinExistence type="predicted"/>
<feature type="domain" description="Iron hydrogenase small subunit" evidence="2">
    <location>
        <begin position="35"/>
        <end position="101"/>
    </location>
</feature>
<reference evidence="3 4" key="1">
    <citation type="submission" date="2018-06" db="EMBL/GenBank/DDBJ databases">
        <title>Complete genome of Desulfovibrio marinus P48SEP.</title>
        <authorList>
            <person name="Crispim J.S."/>
            <person name="Vidigal P.M.P."/>
            <person name="Silva L.C.F."/>
            <person name="Araujo L.C."/>
            <person name="Laguardia C.N."/>
            <person name="Dias R.S."/>
            <person name="Sousa M.P."/>
            <person name="Paula S.O."/>
            <person name="Silva C."/>
        </authorList>
    </citation>
    <scope>NUCLEOTIDE SEQUENCE [LARGE SCALE GENOMIC DNA]</scope>
    <source>
        <strain evidence="3 4">P48SEP</strain>
    </source>
</reference>
<keyword evidence="1" id="KW-0408">Iron</keyword>
<dbReference type="PROSITE" id="PS51318">
    <property type="entry name" value="TAT"/>
    <property type="match status" value="1"/>
</dbReference>
<dbReference type="Proteomes" id="UP000434052">
    <property type="component" value="Unassembled WGS sequence"/>
</dbReference>
<evidence type="ECO:0000259" key="2">
    <source>
        <dbReference type="SMART" id="SM00902"/>
    </source>
</evidence>
<dbReference type="SMART" id="SM00902">
    <property type="entry name" value="Fe_hyd_SSU"/>
    <property type="match status" value="1"/>
</dbReference>
<dbReference type="Gene3D" id="4.10.260.20">
    <property type="entry name" value="Iron hydrogenase, small subunit"/>
    <property type="match status" value="1"/>
</dbReference>
<sequence>MKDFTRCSRRTMLKFAAVACGYTVLGLNITKEAVAAAANFVTKRQQAVYAADANDKLYAIKKSQNNPMIELLYNKDTGFLKDGPCSHESHHLLHTHYHDRSEALSALESKGVKLAI</sequence>
<dbReference type="GO" id="GO:0008901">
    <property type="term" value="F:ferredoxin hydrogenase activity"/>
    <property type="evidence" value="ECO:0007669"/>
    <property type="project" value="InterPro"/>
</dbReference>
<gene>
    <name evidence="3" type="ORF">DQK91_16620</name>
</gene>
<dbReference type="InterPro" id="IPR036991">
    <property type="entry name" value="Fe_hydrogenase_ssu_sf"/>
</dbReference>
<keyword evidence="1" id="KW-0411">Iron-sulfur</keyword>
<dbReference type="EMBL" id="QMIF01000013">
    <property type="protein sequence ID" value="TVM31834.1"/>
    <property type="molecule type" value="Genomic_DNA"/>
</dbReference>
<dbReference type="SUPFAM" id="SSF48674">
    <property type="entry name" value="Fe-only hydrogenase smaller subunit"/>
    <property type="match status" value="1"/>
</dbReference>
<evidence type="ECO:0000256" key="1">
    <source>
        <dbReference type="ARBA" id="ARBA00023014"/>
    </source>
</evidence>